<evidence type="ECO:0000256" key="5">
    <source>
        <dbReference type="SAM" id="Phobius"/>
    </source>
</evidence>
<dbReference type="Pfam" id="PF04932">
    <property type="entry name" value="Wzy_C"/>
    <property type="match status" value="1"/>
</dbReference>
<dbReference type="Proteomes" id="UP001149140">
    <property type="component" value="Unassembled WGS sequence"/>
</dbReference>
<feature type="transmembrane region" description="Helical" evidence="5">
    <location>
        <begin position="13"/>
        <end position="33"/>
    </location>
</feature>
<dbReference type="RefSeq" id="WP_270038329.1">
    <property type="nucleotide sequence ID" value="NZ_JAPDOD010000002.1"/>
</dbReference>
<feature type="transmembrane region" description="Helical" evidence="5">
    <location>
        <begin position="219"/>
        <end position="252"/>
    </location>
</feature>
<evidence type="ECO:0000313" key="7">
    <source>
        <dbReference type="EMBL" id="MDA0159587.1"/>
    </source>
</evidence>
<keyword evidence="4 5" id="KW-0472">Membrane</keyword>
<dbReference type="GO" id="GO:0016020">
    <property type="term" value="C:membrane"/>
    <property type="evidence" value="ECO:0007669"/>
    <property type="project" value="UniProtKB-SubCell"/>
</dbReference>
<dbReference type="InterPro" id="IPR007016">
    <property type="entry name" value="O-antigen_ligase-rel_domated"/>
</dbReference>
<feature type="transmembrane region" description="Helical" evidence="5">
    <location>
        <begin position="258"/>
        <end position="280"/>
    </location>
</feature>
<feature type="transmembrane region" description="Helical" evidence="5">
    <location>
        <begin position="157"/>
        <end position="176"/>
    </location>
</feature>
<organism evidence="7 8">
    <name type="scientific">Solirubrobacter ginsenosidimutans</name>
    <dbReference type="NCBI Taxonomy" id="490573"/>
    <lineage>
        <taxon>Bacteria</taxon>
        <taxon>Bacillati</taxon>
        <taxon>Actinomycetota</taxon>
        <taxon>Thermoleophilia</taxon>
        <taxon>Solirubrobacterales</taxon>
        <taxon>Solirubrobacteraceae</taxon>
        <taxon>Solirubrobacter</taxon>
    </lineage>
</organism>
<keyword evidence="7" id="KW-0436">Ligase</keyword>
<comment type="caution">
    <text evidence="7">The sequence shown here is derived from an EMBL/GenBank/DDBJ whole genome shotgun (WGS) entry which is preliminary data.</text>
</comment>
<evidence type="ECO:0000256" key="3">
    <source>
        <dbReference type="ARBA" id="ARBA00022989"/>
    </source>
</evidence>
<evidence type="ECO:0000259" key="6">
    <source>
        <dbReference type="Pfam" id="PF04932"/>
    </source>
</evidence>
<dbReference type="PANTHER" id="PTHR37422:SF13">
    <property type="entry name" value="LIPOPOLYSACCHARIDE BIOSYNTHESIS PROTEIN PA4999-RELATED"/>
    <property type="match status" value="1"/>
</dbReference>
<feature type="transmembrane region" description="Helical" evidence="5">
    <location>
        <begin position="76"/>
        <end position="94"/>
    </location>
</feature>
<dbReference type="GO" id="GO:0016874">
    <property type="term" value="F:ligase activity"/>
    <property type="evidence" value="ECO:0007669"/>
    <property type="project" value="UniProtKB-KW"/>
</dbReference>
<proteinExistence type="predicted"/>
<evidence type="ECO:0000256" key="2">
    <source>
        <dbReference type="ARBA" id="ARBA00022692"/>
    </source>
</evidence>
<gene>
    <name evidence="7" type="ORF">OM076_04870</name>
</gene>
<feature type="transmembrane region" description="Helical" evidence="5">
    <location>
        <begin position="133"/>
        <end position="150"/>
    </location>
</feature>
<evidence type="ECO:0000256" key="1">
    <source>
        <dbReference type="ARBA" id="ARBA00004141"/>
    </source>
</evidence>
<protein>
    <submittedName>
        <fullName evidence="7">O-antigen ligase family protein</fullName>
    </submittedName>
</protein>
<feature type="transmembrane region" description="Helical" evidence="5">
    <location>
        <begin position="391"/>
        <end position="412"/>
    </location>
</feature>
<dbReference type="EMBL" id="JAPDOD010000002">
    <property type="protein sequence ID" value="MDA0159587.1"/>
    <property type="molecule type" value="Genomic_DNA"/>
</dbReference>
<keyword evidence="3 5" id="KW-1133">Transmembrane helix</keyword>
<accession>A0A9X3S033</accession>
<dbReference type="AlphaFoldDB" id="A0A9X3S033"/>
<feature type="transmembrane region" description="Helical" evidence="5">
    <location>
        <begin position="196"/>
        <end position="212"/>
    </location>
</feature>
<evidence type="ECO:0000256" key="4">
    <source>
        <dbReference type="ARBA" id="ARBA00023136"/>
    </source>
</evidence>
<feature type="domain" description="O-antigen ligase-related" evidence="6">
    <location>
        <begin position="227"/>
        <end position="366"/>
    </location>
</feature>
<dbReference type="InterPro" id="IPR051533">
    <property type="entry name" value="WaaL-like"/>
</dbReference>
<reference evidence="7" key="1">
    <citation type="submission" date="2022-10" db="EMBL/GenBank/DDBJ databases">
        <title>The WGS of Solirubrobacter ginsenosidimutans DSM 21036.</title>
        <authorList>
            <person name="Jiang Z."/>
        </authorList>
    </citation>
    <scope>NUCLEOTIDE SEQUENCE</scope>
    <source>
        <strain evidence="7">DSM 21036</strain>
    </source>
</reference>
<sequence>MGGARVGIRVGEWPLIVLIAVAVAVPTAFAPLFAIAAAAVLIVLGFVVFNAGALLLLMVAAFPWDDMLGIPTETVSMIKLIGALLLVGYFLRSLTRDEDVRLPPTLPSLVIFTMLVLLSLMASGDVASGLNKTLRYLLFAAFSFLVVQLIRSRAQMVTLLRVLVISSTAAALYGVVLLIKGDVDRVSGPIGEANDFAYLLASVLPFAVYLTLRDRRWRTWWVISSGVLILALLGTLSRGALVGLAAVVLWAVATRRTRVGGVLAGLFVVAGVVLLAFTLWRPLIDERLAAKSKVATANVESRKQYWRAAASMAADHPLLGVGPGRFGVEARNYVRNDPLNLDDPVVHNAYLEVLAEGGIPTLLAFLAFVGGSWALTVRARRQFEVAEDADGLRLTAAVQASLVVAIVSANFLSVQTSVPLWLLGGLAAVLAIPPPAASGDA</sequence>
<comment type="subcellular location">
    <subcellularLocation>
        <location evidence="1">Membrane</location>
        <topology evidence="1">Multi-pass membrane protein</topology>
    </subcellularLocation>
</comment>
<keyword evidence="8" id="KW-1185">Reference proteome</keyword>
<name>A0A9X3S033_9ACTN</name>
<feature type="transmembrane region" description="Helical" evidence="5">
    <location>
        <begin position="106"/>
        <end position="127"/>
    </location>
</feature>
<feature type="transmembrane region" description="Helical" evidence="5">
    <location>
        <begin position="418"/>
        <end position="437"/>
    </location>
</feature>
<evidence type="ECO:0000313" key="8">
    <source>
        <dbReference type="Proteomes" id="UP001149140"/>
    </source>
</evidence>
<feature type="transmembrane region" description="Helical" evidence="5">
    <location>
        <begin position="40"/>
        <end position="64"/>
    </location>
</feature>
<dbReference type="PANTHER" id="PTHR37422">
    <property type="entry name" value="TEICHURONIC ACID BIOSYNTHESIS PROTEIN TUAE"/>
    <property type="match status" value="1"/>
</dbReference>
<keyword evidence="2 5" id="KW-0812">Transmembrane</keyword>